<dbReference type="EMBL" id="HBUF01136934">
    <property type="protein sequence ID" value="CAG6645435.1"/>
    <property type="molecule type" value="Transcribed_RNA"/>
</dbReference>
<dbReference type="PANTHER" id="PTHR13252">
    <property type="entry name" value="F-BOX ONLY PROTEIN 28"/>
    <property type="match status" value="1"/>
</dbReference>
<dbReference type="Pfam" id="PF00646">
    <property type="entry name" value="F-box"/>
    <property type="match status" value="1"/>
</dbReference>
<dbReference type="EMBL" id="HBUF01136935">
    <property type="protein sequence ID" value="CAG6645436.1"/>
    <property type="molecule type" value="Transcribed_RNA"/>
</dbReference>
<dbReference type="EMBL" id="HBUF01136931">
    <property type="protein sequence ID" value="CAG6645432.1"/>
    <property type="molecule type" value="Transcribed_RNA"/>
</dbReference>
<reference evidence="2" key="1">
    <citation type="submission" date="2021-05" db="EMBL/GenBank/DDBJ databases">
        <authorList>
            <person name="Alioto T."/>
            <person name="Alioto T."/>
            <person name="Gomez Garrido J."/>
        </authorList>
    </citation>
    <scope>NUCLEOTIDE SEQUENCE</scope>
</reference>
<evidence type="ECO:0000259" key="1">
    <source>
        <dbReference type="PROSITE" id="PS50181"/>
    </source>
</evidence>
<protein>
    <submittedName>
        <fullName evidence="2">F-box only protein 28</fullName>
    </submittedName>
</protein>
<dbReference type="PANTHER" id="PTHR13252:SF9">
    <property type="entry name" value="F-BOX ONLY PROTEIN 28"/>
    <property type="match status" value="1"/>
</dbReference>
<feature type="domain" description="F-box" evidence="1">
    <location>
        <begin position="6"/>
        <end position="54"/>
    </location>
</feature>
<dbReference type="GO" id="GO:0000209">
    <property type="term" value="P:protein polyubiquitination"/>
    <property type="evidence" value="ECO:0007669"/>
    <property type="project" value="TreeGrafter"/>
</dbReference>
<dbReference type="EMBL" id="HBUF01678047">
    <property type="protein sequence ID" value="CAG6791789.1"/>
    <property type="molecule type" value="Transcribed_RNA"/>
</dbReference>
<dbReference type="PROSITE" id="PS50181">
    <property type="entry name" value="FBOX"/>
    <property type="match status" value="1"/>
</dbReference>
<dbReference type="InterPro" id="IPR039719">
    <property type="entry name" value="FBXO28"/>
</dbReference>
<dbReference type="EMBL" id="HBUF01678048">
    <property type="protein sequence ID" value="CAG6791790.1"/>
    <property type="molecule type" value="Transcribed_RNA"/>
</dbReference>
<accession>A0A8D8RAW6</accession>
<dbReference type="EMBL" id="HBUF01136936">
    <property type="protein sequence ID" value="CAG6645437.1"/>
    <property type="molecule type" value="Transcribed_RNA"/>
</dbReference>
<dbReference type="InterPro" id="IPR001810">
    <property type="entry name" value="F-box_dom"/>
</dbReference>
<evidence type="ECO:0000313" key="2">
    <source>
        <dbReference type="EMBL" id="CAG6645432.1"/>
    </source>
</evidence>
<name>A0A8D8RAW6_9HEMI</name>
<dbReference type="EMBL" id="HBUF01191121">
    <property type="protein sequence ID" value="CAG6658404.1"/>
    <property type="molecule type" value="Transcribed_RNA"/>
</dbReference>
<dbReference type="EMBL" id="HBUF01136933">
    <property type="protein sequence ID" value="CAG6645434.1"/>
    <property type="molecule type" value="Transcribed_RNA"/>
</dbReference>
<proteinExistence type="predicted"/>
<dbReference type="EMBL" id="HBUF01678049">
    <property type="protein sequence ID" value="CAG6791791.1"/>
    <property type="molecule type" value="Transcribed_RNA"/>
</dbReference>
<sequence length="348" mass="40451">MTSELSRNLVHMPYLVLEKVFSFLSYDEISKVRLVSVTFNDIGSQSLNRGFYAAETFHKKLLKNVKSLLPRRESERRTHPLSKKSDILQAVETRLSMLSMTFSKYIESQACCFIPGKVIDEIFRVLKVVNNLSDITEKGHEFLQELRDISSMAMEHFDEKIVPGLKMKLDAKKRAEFPASLQGTQMFRQHSVFHSLYLKTNKEIGLLRKRVQGQDDRIRNLLKANAVFKKKTKRYVLKFRRSQDQLRCVMKSVSKLQRQSETSSKGLKSLDEEKQRITDMVKRVETCETKITELLTEPPVLENFETEHFGLKCGSEDSMLRNEQLRSCTDVAEPCRKRQRVETSENKV</sequence>
<organism evidence="2">
    <name type="scientific">Cacopsylla melanoneura</name>
    <dbReference type="NCBI Taxonomy" id="428564"/>
    <lineage>
        <taxon>Eukaryota</taxon>
        <taxon>Metazoa</taxon>
        <taxon>Ecdysozoa</taxon>
        <taxon>Arthropoda</taxon>
        <taxon>Hexapoda</taxon>
        <taxon>Insecta</taxon>
        <taxon>Pterygota</taxon>
        <taxon>Neoptera</taxon>
        <taxon>Paraneoptera</taxon>
        <taxon>Hemiptera</taxon>
        <taxon>Sternorrhyncha</taxon>
        <taxon>Psylloidea</taxon>
        <taxon>Psyllidae</taxon>
        <taxon>Psyllinae</taxon>
        <taxon>Cacopsylla</taxon>
    </lineage>
</organism>
<dbReference type="AlphaFoldDB" id="A0A8D8RAW6"/>
<dbReference type="EMBL" id="HBUF01191122">
    <property type="protein sequence ID" value="CAG6658405.1"/>
    <property type="molecule type" value="Transcribed_RNA"/>
</dbReference>